<reference evidence="2 3" key="1">
    <citation type="submission" date="2012-01" db="EMBL/GenBank/DDBJ databases">
        <title>The Genome Sequence of Helcococcus kunzii ATCC 51366.</title>
        <authorList>
            <consortium name="The Broad Institute Genome Sequencing Platform"/>
            <person name="Earl A."/>
            <person name="Ward D."/>
            <person name="Feldgarden M."/>
            <person name="Gevers D."/>
            <person name="Huys G."/>
            <person name="Young S.K."/>
            <person name="Zeng Q."/>
            <person name="Gargeya S."/>
            <person name="Fitzgerald M."/>
            <person name="Haas B."/>
            <person name="Abouelleil A."/>
            <person name="Alvarado L."/>
            <person name="Arachchi H.M."/>
            <person name="Berlin A."/>
            <person name="Chapman S.B."/>
            <person name="Gearin G."/>
            <person name="Goldberg J."/>
            <person name="Griggs A."/>
            <person name="Gujja S."/>
            <person name="Hansen M."/>
            <person name="Heiman D."/>
            <person name="Howarth C."/>
            <person name="Larimer J."/>
            <person name="Lui A."/>
            <person name="MacDonald P.J.P."/>
            <person name="McCowen C."/>
            <person name="Montmayeur A."/>
            <person name="Murphy C."/>
            <person name="Neiman D."/>
            <person name="Pearson M."/>
            <person name="Priest M."/>
            <person name="Roberts A."/>
            <person name="Saif S."/>
            <person name="Shea T."/>
            <person name="Sisk P."/>
            <person name="Stolte C."/>
            <person name="Sykes S."/>
            <person name="Wortman J."/>
            <person name="Nusbaum C."/>
            <person name="Birren B."/>
        </authorList>
    </citation>
    <scope>NUCLEOTIDE SEQUENCE [LARGE SCALE GENOMIC DNA]</scope>
    <source>
        <strain evidence="2 3">ATCC 51366</strain>
    </source>
</reference>
<comment type="caution">
    <text evidence="2">The sequence shown here is derived from an EMBL/GenBank/DDBJ whole genome shotgun (WGS) entry which is preliminary data.</text>
</comment>
<organism evidence="2 3">
    <name type="scientific">Helcococcus kunzii ATCC 51366</name>
    <dbReference type="NCBI Taxonomy" id="883114"/>
    <lineage>
        <taxon>Bacteria</taxon>
        <taxon>Bacillati</taxon>
        <taxon>Bacillota</taxon>
        <taxon>Tissierellia</taxon>
        <taxon>Tissierellales</taxon>
        <taxon>Peptoniphilaceae</taxon>
        <taxon>Helcococcus</taxon>
    </lineage>
</organism>
<protein>
    <recommendedName>
        <fullName evidence="4">DUF5673 domain-containing protein</fullName>
    </recommendedName>
</protein>
<gene>
    <name evidence="2" type="ORF">HMPREF9709_01413</name>
</gene>
<proteinExistence type="predicted"/>
<dbReference type="GeneID" id="96999372"/>
<evidence type="ECO:0008006" key="4">
    <source>
        <dbReference type="Google" id="ProtNLM"/>
    </source>
</evidence>
<feature type="transmembrane region" description="Helical" evidence="1">
    <location>
        <begin position="58"/>
        <end position="77"/>
    </location>
</feature>
<feature type="transmembrane region" description="Helical" evidence="1">
    <location>
        <begin position="31"/>
        <end position="52"/>
    </location>
</feature>
<sequence length="148" mass="17048">MEIIYYLLIFAFSAAIIYNISKYVDLLYKAYITKANITAMIITVGIISVIIVQNNFNLSYIIFGVLIILYTISGMIVKGFNRTGITTTGTFTFLAKYIKWKDVKAMDITYLKDGYVDLTITDNNRAFNHRYKEELDVVLLKIKKELKL</sequence>
<keyword evidence="1" id="KW-0472">Membrane</keyword>
<dbReference type="Proteomes" id="UP000004191">
    <property type="component" value="Unassembled WGS sequence"/>
</dbReference>
<dbReference type="AlphaFoldDB" id="H3NQ02"/>
<keyword evidence="1" id="KW-0812">Transmembrane</keyword>
<evidence type="ECO:0000313" key="2">
    <source>
        <dbReference type="EMBL" id="EHR32682.1"/>
    </source>
</evidence>
<accession>H3NQ02</accession>
<dbReference type="RefSeq" id="WP_005398928.1">
    <property type="nucleotide sequence ID" value="NZ_JH601088.1"/>
</dbReference>
<evidence type="ECO:0000313" key="3">
    <source>
        <dbReference type="Proteomes" id="UP000004191"/>
    </source>
</evidence>
<keyword evidence="3" id="KW-1185">Reference proteome</keyword>
<dbReference type="EMBL" id="AGEI01000025">
    <property type="protein sequence ID" value="EHR32682.1"/>
    <property type="molecule type" value="Genomic_DNA"/>
</dbReference>
<feature type="transmembrane region" description="Helical" evidence="1">
    <location>
        <begin position="6"/>
        <end position="24"/>
    </location>
</feature>
<name>H3NQ02_9FIRM</name>
<dbReference type="OrthoDB" id="10015411at2"/>
<dbReference type="HOGENOM" id="CLU_1756320_0_0_9"/>
<evidence type="ECO:0000256" key="1">
    <source>
        <dbReference type="SAM" id="Phobius"/>
    </source>
</evidence>
<dbReference type="STRING" id="883114.HMPREF9709_01413"/>
<keyword evidence="1" id="KW-1133">Transmembrane helix</keyword>